<feature type="binding site" evidence="11">
    <location>
        <position position="53"/>
    </location>
    <ligand>
        <name>substrate</name>
    </ligand>
</feature>
<comment type="pathway">
    <text evidence="1 11">Metabolic intermediate biosynthesis; chorismate biosynthesis; chorismate from D-erythrose 4-phosphate and phosphoenolpyruvate: step 5/7.</text>
</comment>
<comment type="catalytic activity">
    <reaction evidence="10 11">
        <text>shikimate + ATP = 3-phosphoshikimate + ADP + H(+)</text>
        <dbReference type="Rhea" id="RHEA:13121"/>
        <dbReference type="ChEBI" id="CHEBI:15378"/>
        <dbReference type="ChEBI" id="CHEBI:30616"/>
        <dbReference type="ChEBI" id="CHEBI:36208"/>
        <dbReference type="ChEBI" id="CHEBI:145989"/>
        <dbReference type="ChEBI" id="CHEBI:456216"/>
        <dbReference type="EC" id="2.7.1.71"/>
    </reaction>
</comment>
<dbReference type="Proteomes" id="UP000008963">
    <property type="component" value="Chromosome"/>
</dbReference>
<dbReference type="GO" id="GO:0005524">
    <property type="term" value="F:ATP binding"/>
    <property type="evidence" value="ECO:0007669"/>
    <property type="project" value="UniProtKB-UniRule"/>
</dbReference>
<dbReference type="KEGG" id="bmx:BMS_2787"/>
<comment type="subcellular location">
    <subcellularLocation>
        <location evidence="11">Cytoplasm</location>
    </subcellularLocation>
</comment>
<protein>
    <recommendedName>
        <fullName evidence="3 11">Shikimate kinase</fullName>
        <shortName evidence="11">SK</shortName>
        <ecNumber evidence="3 11">2.7.1.71</ecNumber>
    </recommendedName>
</protein>
<dbReference type="InterPro" id="IPR023000">
    <property type="entry name" value="Shikimate_kinase_CS"/>
</dbReference>
<feature type="binding site" evidence="11">
    <location>
        <position position="133"/>
    </location>
    <ligand>
        <name>substrate</name>
    </ligand>
</feature>
<evidence type="ECO:0000256" key="3">
    <source>
        <dbReference type="ARBA" id="ARBA00012154"/>
    </source>
</evidence>
<evidence type="ECO:0000313" key="13">
    <source>
        <dbReference type="Proteomes" id="UP000008963"/>
    </source>
</evidence>
<keyword evidence="11" id="KW-0479">Metal-binding</keyword>
<dbReference type="Pfam" id="PF01202">
    <property type="entry name" value="SKI"/>
    <property type="match status" value="1"/>
</dbReference>
<dbReference type="GO" id="GO:0004765">
    <property type="term" value="F:shikimate kinase activity"/>
    <property type="evidence" value="ECO:0007669"/>
    <property type="project" value="UniProtKB-UniRule"/>
</dbReference>
<dbReference type="CDD" id="cd00464">
    <property type="entry name" value="SK"/>
    <property type="match status" value="1"/>
</dbReference>
<evidence type="ECO:0000256" key="2">
    <source>
        <dbReference type="ARBA" id="ARBA00006997"/>
    </source>
</evidence>
<accession>E1WY08</accession>
<reference evidence="13" key="1">
    <citation type="journal article" date="2013" name="ISME J.">
        <title>A small predatory core genome in the divergent marine Bacteriovorax marinus SJ and the terrestrial Bdellovibrio bacteriovorus.</title>
        <authorList>
            <person name="Crossman L.C."/>
            <person name="Chen H."/>
            <person name="Cerdeno-Tarraga A.M."/>
            <person name="Brooks K."/>
            <person name="Quail M.A."/>
            <person name="Pineiro S.A."/>
            <person name="Hobley L."/>
            <person name="Sockett R.E."/>
            <person name="Bentley S.D."/>
            <person name="Parkhill J."/>
            <person name="Williams H.N."/>
            <person name="Stine O.C."/>
        </authorList>
    </citation>
    <scope>NUCLEOTIDE SEQUENCE [LARGE SCALE GENOMIC DNA]</scope>
    <source>
        <strain evidence="13">ATCC BAA-682 / DSM 15412 / SJ</strain>
    </source>
</reference>
<feature type="binding site" evidence="11">
    <location>
        <position position="29"/>
    </location>
    <ligand>
        <name>substrate</name>
    </ligand>
</feature>
<dbReference type="InterPro" id="IPR031322">
    <property type="entry name" value="Shikimate/glucono_kinase"/>
</dbReference>
<comment type="cofactor">
    <cofactor evidence="11">
        <name>Mg(2+)</name>
        <dbReference type="ChEBI" id="CHEBI:18420"/>
    </cofactor>
    <text evidence="11">Binds 1 Mg(2+) ion per subunit.</text>
</comment>
<dbReference type="GO" id="GO:0009073">
    <property type="term" value="P:aromatic amino acid family biosynthetic process"/>
    <property type="evidence" value="ECO:0007669"/>
    <property type="project" value="UniProtKB-KW"/>
</dbReference>
<evidence type="ECO:0000256" key="1">
    <source>
        <dbReference type="ARBA" id="ARBA00004842"/>
    </source>
</evidence>
<dbReference type="PRINTS" id="PR01100">
    <property type="entry name" value="SHIKIMTKNASE"/>
</dbReference>
<evidence type="ECO:0000256" key="4">
    <source>
        <dbReference type="ARBA" id="ARBA00022605"/>
    </source>
</evidence>
<feature type="binding site" evidence="11">
    <location>
        <position position="116"/>
    </location>
    <ligand>
        <name>ATP</name>
        <dbReference type="ChEBI" id="CHEBI:30616"/>
    </ligand>
</feature>
<gene>
    <name evidence="11 12" type="primary">aroK</name>
    <name evidence="12" type="ordered locus">BMS_2787</name>
</gene>
<organism evidence="12 13">
    <name type="scientific">Halobacteriovorax marinus (strain ATCC BAA-682 / DSM 15412 / SJ)</name>
    <name type="common">Bacteriovorax marinus</name>
    <dbReference type="NCBI Taxonomy" id="862908"/>
    <lineage>
        <taxon>Bacteria</taxon>
        <taxon>Pseudomonadati</taxon>
        <taxon>Bdellovibrionota</taxon>
        <taxon>Bacteriovoracia</taxon>
        <taxon>Bacteriovoracales</taxon>
        <taxon>Halobacteriovoraceae</taxon>
        <taxon>Halobacteriovorax</taxon>
    </lineage>
</organism>
<keyword evidence="11" id="KW-0460">Magnesium</keyword>
<feature type="binding site" evidence="11">
    <location>
        <begin position="10"/>
        <end position="15"/>
    </location>
    <ligand>
        <name>ATP</name>
        <dbReference type="ChEBI" id="CHEBI:30616"/>
    </ligand>
</feature>
<dbReference type="InterPro" id="IPR027417">
    <property type="entry name" value="P-loop_NTPase"/>
</dbReference>
<dbReference type="OrthoDB" id="9800332at2"/>
<dbReference type="PROSITE" id="PS01128">
    <property type="entry name" value="SHIKIMATE_KINASE"/>
    <property type="match status" value="1"/>
</dbReference>
<evidence type="ECO:0000313" key="12">
    <source>
        <dbReference type="EMBL" id="CBW27563.1"/>
    </source>
</evidence>
<dbReference type="GO" id="GO:0000287">
    <property type="term" value="F:magnesium ion binding"/>
    <property type="evidence" value="ECO:0007669"/>
    <property type="project" value="UniProtKB-UniRule"/>
</dbReference>
<evidence type="ECO:0000256" key="8">
    <source>
        <dbReference type="ARBA" id="ARBA00022840"/>
    </source>
</evidence>
<evidence type="ECO:0000256" key="7">
    <source>
        <dbReference type="ARBA" id="ARBA00022777"/>
    </source>
</evidence>
<dbReference type="Gene3D" id="3.40.50.300">
    <property type="entry name" value="P-loop containing nucleotide triphosphate hydrolases"/>
    <property type="match status" value="1"/>
</dbReference>
<keyword evidence="8 11" id="KW-0067">ATP-binding</keyword>
<keyword evidence="7 11" id="KW-0418">Kinase</keyword>
<keyword evidence="6 11" id="KW-0547">Nucleotide-binding</keyword>
<dbReference type="GO" id="GO:0008652">
    <property type="term" value="P:amino acid biosynthetic process"/>
    <property type="evidence" value="ECO:0007669"/>
    <property type="project" value="UniProtKB-KW"/>
</dbReference>
<feature type="binding site" evidence="11">
    <location>
        <position position="77"/>
    </location>
    <ligand>
        <name>substrate</name>
    </ligand>
</feature>
<keyword evidence="4 11" id="KW-0028">Amino-acid biosynthesis</keyword>
<comment type="similarity">
    <text evidence="2 11">Belongs to the shikimate kinase family.</text>
</comment>
<comment type="function">
    <text evidence="11">Catalyzes the specific phosphorylation of the 3-hydroxyl group of shikimic acid using ATP as a cosubstrate.</text>
</comment>
<sequence length="163" mass="18413">MIIAICGFMGAGKSTFLQTFSGVPIIDLDIAIRDEVGEDLGEYIRRSGWEKFRQLESLCLRQKVHTIGQEGLIALGGGTLEDEKNIEFLKESGVKILHLKVDFDEAMNRIAGDANRPQLDKSRDELEELYLKREKVFSKCCDLSLVSDVNSWPTSWTLLKTLF</sequence>
<dbReference type="AlphaFoldDB" id="E1WY08"/>
<dbReference type="HOGENOM" id="CLU_057607_4_3_7"/>
<dbReference type="RefSeq" id="WP_014245337.1">
    <property type="nucleotide sequence ID" value="NC_016620.1"/>
</dbReference>
<keyword evidence="5 11" id="KW-0808">Transferase</keyword>
<dbReference type="GO" id="GO:0009423">
    <property type="term" value="P:chorismate biosynthetic process"/>
    <property type="evidence" value="ECO:0007669"/>
    <property type="project" value="UniProtKB-UniRule"/>
</dbReference>
<evidence type="ECO:0000256" key="6">
    <source>
        <dbReference type="ARBA" id="ARBA00022741"/>
    </source>
</evidence>
<dbReference type="STRING" id="862908.BMS_2787"/>
<name>E1WY08_HALMS</name>
<proteinExistence type="inferred from homology"/>
<evidence type="ECO:0000256" key="5">
    <source>
        <dbReference type="ARBA" id="ARBA00022679"/>
    </source>
</evidence>
<dbReference type="EC" id="2.7.1.71" evidence="3 11"/>
<comment type="caution">
    <text evidence="11">Lacks conserved residue(s) required for the propagation of feature annotation.</text>
</comment>
<dbReference type="EMBL" id="FQ312005">
    <property type="protein sequence ID" value="CBW27563.1"/>
    <property type="molecule type" value="Genomic_DNA"/>
</dbReference>
<dbReference type="UniPathway" id="UPA00053">
    <property type="reaction ID" value="UER00088"/>
</dbReference>
<keyword evidence="13" id="KW-1185">Reference proteome</keyword>
<dbReference type="HAMAP" id="MF_00109">
    <property type="entry name" value="Shikimate_kinase"/>
    <property type="match status" value="1"/>
</dbReference>
<feature type="binding site" evidence="11">
    <location>
        <position position="14"/>
    </location>
    <ligand>
        <name>Mg(2+)</name>
        <dbReference type="ChEBI" id="CHEBI:18420"/>
    </ligand>
</feature>
<dbReference type="GO" id="GO:0005829">
    <property type="term" value="C:cytosol"/>
    <property type="evidence" value="ECO:0007669"/>
    <property type="project" value="TreeGrafter"/>
</dbReference>
<dbReference type="PANTHER" id="PTHR21087:SF16">
    <property type="entry name" value="SHIKIMATE KINASE 1, CHLOROPLASTIC"/>
    <property type="match status" value="1"/>
</dbReference>
<dbReference type="SUPFAM" id="SSF52540">
    <property type="entry name" value="P-loop containing nucleoside triphosphate hydrolases"/>
    <property type="match status" value="1"/>
</dbReference>
<evidence type="ECO:0000256" key="9">
    <source>
        <dbReference type="ARBA" id="ARBA00023141"/>
    </source>
</evidence>
<dbReference type="PATRIC" id="fig|862908.3.peg.2663"/>
<keyword evidence="9 11" id="KW-0057">Aromatic amino acid biosynthesis</keyword>
<keyword evidence="11" id="KW-0963">Cytoplasm</keyword>
<dbReference type="PANTHER" id="PTHR21087">
    <property type="entry name" value="SHIKIMATE KINASE"/>
    <property type="match status" value="1"/>
</dbReference>
<dbReference type="InterPro" id="IPR000623">
    <property type="entry name" value="Shikimate_kinase/TSH1"/>
</dbReference>
<dbReference type="eggNOG" id="COG0703">
    <property type="taxonomic scope" value="Bacteria"/>
</dbReference>
<evidence type="ECO:0000256" key="11">
    <source>
        <dbReference type="HAMAP-Rule" id="MF_00109"/>
    </source>
</evidence>
<comment type="subunit">
    <text evidence="11">Monomer.</text>
</comment>
<evidence type="ECO:0000256" key="10">
    <source>
        <dbReference type="ARBA" id="ARBA00048567"/>
    </source>
</evidence>